<evidence type="ECO:0000256" key="1">
    <source>
        <dbReference type="SAM" id="Phobius"/>
    </source>
</evidence>
<dbReference type="Proteomes" id="UP000019024">
    <property type="component" value="Plasmid unnamed2"/>
</dbReference>
<dbReference type="KEGG" id="hlr:HALLA_01765"/>
<accession>W0JXW6</accession>
<feature type="transmembrane region" description="Helical" evidence="1">
    <location>
        <begin position="45"/>
        <end position="65"/>
    </location>
</feature>
<proteinExistence type="predicted"/>
<dbReference type="AlphaFoldDB" id="W0JXW6"/>
<dbReference type="HOGENOM" id="CLU_2629586_0_0_2"/>
<sequence>MSKSSMLLDLVCAQRDRMKALFALLVASGLFLALSAVFVRPGDDAFPILIIDTVLVVGALAFFGATHRYCTKRAMDE</sequence>
<evidence type="ECO:0000313" key="3">
    <source>
        <dbReference type="Proteomes" id="UP000019024"/>
    </source>
</evidence>
<dbReference type="GeneID" id="25147398"/>
<dbReference type="EMBL" id="CP007057">
    <property type="protein sequence ID" value="AHG02055.1"/>
    <property type="molecule type" value="Genomic_DNA"/>
</dbReference>
<name>W0JXW6_9EURY</name>
<dbReference type="eggNOG" id="ENOG502N5H3">
    <property type="taxonomic scope" value="Archaea"/>
</dbReference>
<keyword evidence="2" id="KW-0614">Plasmid</keyword>
<organism evidence="2 3">
    <name type="scientific">Halostagnicola larsenii XH-48</name>
    <dbReference type="NCBI Taxonomy" id="797299"/>
    <lineage>
        <taxon>Archaea</taxon>
        <taxon>Methanobacteriati</taxon>
        <taxon>Methanobacteriota</taxon>
        <taxon>Stenosarchaea group</taxon>
        <taxon>Halobacteria</taxon>
        <taxon>Halobacteriales</taxon>
        <taxon>Natrialbaceae</taxon>
        <taxon>Halostagnicola</taxon>
    </lineage>
</organism>
<keyword evidence="1" id="KW-1133">Transmembrane helix</keyword>
<gene>
    <name evidence="2" type="ORF">HALLA_01765</name>
</gene>
<protein>
    <submittedName>
        <fullName evidence="2">Uncharacterized protein</fullName>
    </submittedName>
</protein>
<keyword evidence="1" id="KW-0812">Transmembrane</keyword>
<keyword evidence="1" id="KW-0472">Membrane</keyword>
<dbReference type="OrthoDB" id="291397at2157"/>
<reference evidence="2 3" key="1">
    <citation type="submission" date="2014-01" db="EMBL/GenBank/DDBJ databases">
        <authorList>
            <consortium name="DOE Joint Genome Institute"/>
            <person name="Anderson I."/>
            <person name="Huntemann M."/>
            <person name="Han J."/>
            <person name="Chen A."/>
            <person name="Kyrpides N."/>
            <person name="Mavromatis K."/>
            <person name="Markowitz V."/>
            <person name="Palaniappan K."/>
            <person name="Ivanova N."/>
            <person name="Schaumberg A."/>
            <person name="Pati A."/>
            <person name="Liolios K."/>
            <person name="Nordberg H.P."/>
            <person name="Cantor M.N."/>
            <person name="Hua S.X."/>
            <person name="Woyke T."/>
        </authorList>
    </citation>
    <scope>NUCLEOTIDE SEQUENCE [LARGE SCALE GENOMIC DNA]</scope>
    <source>
        <strain evidence="2 3">XH-48</strain>
        <plasmid evidence="3">2</plasmid>
    </source>
</reference>
<keyword evidence="3" id="KW-1185">Reference proteome</keyword>
<geneLocation type="plasmid" evidence="2">
    <name>unnamed</name>
</geneLocation>
<dbReference type="RefSeq" id="WP_084569116.1">
    <property type="nucleotide sequence ID" value="NZ_CP007057.1"/>
</dbReference>
<evidence type="ECO:0000313" key="2">
    <source>
        <dbReference type="EMBL" id="AHG02055.1"/>
    </source>
</evidence>